<dbReference type="InterPro" id="IPR037401">
    <property type="entry name" value="SnoaL-like"/>
</dbReference>
<organism evidence="2 3">
    <name type="scientific">Nocardia cyriacigeorgica</name>
    <dbReference type="NCBI Taxonomy" id="135487"/>
    <lineage>
        <taxon>Bacteria</taxon>
        <taxon>Bacillati</taxon>
        <taxon>Actinomycetota</taxon>
        <taxon>Actinomycetes</taxon>
        <taxon>Mycobacteriales</taxon>
        <taxon>Nocardiaceae</taxon>
        <taxon>Nocardia</taxon>
    </lineage>
</organism>
<dbReference type="Pfam" id="PF12680">
    <property type="entry name" value="SnoaL_2"/>
    <property type="match status" value="1"/>
</dbReference>
<reference evidence="2 3" key="1">
    <citation type="submission" date="2019-02" db="EMBL/GenBank/DDBJ databases">
        <authorList>
            <consortium name="Pathogen Informatics"/>
        </authorList>
    </citation>
    <scope>NUCLEOTIDE SEQUENCE [LARGE SCALE GENOMIC DNA]</scope>
    <source>
        <strain evidence="2 3">3012STDY6756504</strain>
    </source>
</reference>
<evidence type="ECO:0000313" key="3">
    <source>
        <dbReference type="Proteomes" id="UP000290439"/>
    </source>
</evidence>
<accession>A0A4U8W7V1</accession>
<dbReference type="SUPFAM" id="SSF54427">
    <property type="entry name" value="NTF2-like"/>
    <property type="match status" value="1"/>
</dbReference>
<feature type="domain" description="SnoaL-like" evidence="1">
    <location>
        <begin position="11"/>
        <end position="102"/>
    </location>
</feature>
<name>A0A4U8W7V1_9NOCA</name>
<evidence type="ECO:0000313" key="2">
    <source>
        <dbReference type="EMBL" id="VFB01170.1"/>
    </source>
</evidence>
<dbReference type="RefSeq" id="WP_165448962.1">
    <property type="nucleotide sequence ID" value="NZ_LR215973.1"/>
</dbReference>
<gene>
    <name evidence="2" type="ORF">NCTC10797_04987</name>
</gene>
<dbReference type="EMBL" id="LR215973">
    <property type="protein sequence ID" value="VFB01170.1"/>
    <property type="molecule type" value="Genomic_DNA"/>
</dbReference>
<proteinExistence type="predicted"/>
<evidence type="ECO:0000259" key="1">
    <source>
        <dbReference type="Pfam" id="PF12680"/>
    </source>
</evidence>
<sequence>MTSSALQTALEYHRAWTGHDFDRAITYLADDLVCEAPSGRITGLTDFRAFMEPFSQIMTSSQLLGAFGDDDTAMLMYDTTTVPVPHAPGAELYTVADGRITHIRIIFNRAPFEAAAAAAASRPS</sequence>
<dbReference type="Gene3D" id="3.10.450.50">
    <property type="match status" value="1"/>
</dbReference>
<protein>
    <submittedName>
        <fullName evidence="2">SnoaL-like domain</fullName>
    </submittedName>
</protein>
<dbReference type="InterPro" id="IPR032710">
    <property type="entry name" value="NTF2-like_dom_sf"/>
</dbReference>
<dbReference type="Proteomes" id="UP000290439">
    <property type="component" value="Chromosome"/>
</dbReference>
<dbReference type="AlphaFoldDB" id="A0A4U8W7V1"/>